<accession>A0ABM3WW10</accession>
<dbReference type="RefSeq" id="XP_060040751.1">
    <property type="nucleotide sequence ID" value="XM_060184768.1"/>
</dbReference>
<evidence type="ECO:0000256" key="1">
    <source>
        <dbReference type="SAM" id="SignalP"/>
    </source>
</evidence>
<evidence type="ECO:0000313" key="3">
    <source>
        <dbReference type="RefSeq" id="XP_060040751.1"/>
    </source>
</evidence>
<proteinExistence type="predicted"/>
<sequence>MRPGASGPLKAALLLLASLCAWFSGFLLAQLIPEAPLTSAVHSLRSFGQRPLLKAPSPRRQTCGQRTRCAADTYSFHLLSGGGPGRPAAICFQDQLLTGEKTGNVSGGLTVTVIS</sequence>
<gene>
    <name evidence="3" type="primary">LOC103126313</name>
</gene>
<dbReference type="Proteomes" id="UP001652624">
    <property type="component" value="Unplaced"/>
</dbReference>
<keyword evidence="2" id="KW-1185">Reference proteome</keyword>
<feature type="signal peptide" evidence="1">
    <location>
        <begin position="1"/>
        <end position="29"/>
    </location>
</feature>
<feature type="chain" id="PRO_5045981535" evidence="1">
    <location>
        <begin position="30"/>
        <end position="115"/>
    </location>
</feature>
<organism evidence="2 3">
    <name type="scientific">Erinaceus europaeus</name>
    <name type="common">Western European hedgehog</name>
    <dbReference type="NCBI Taxonomy" id="9365"/>
    <lineage>
        <taxon>Eukaryota</taxon>
        <taxon>Metazoa</taxon>
        <taxon>Chordata</taxon>
        <taxon>Craniata</taxon>
        <taxon>Vertebrata</taxon>
        <taxon>Euteleostomi</taxon>
        <taxon>Mammalia</taxon>
        <taxon>Eutheria</taxon>
        <taxon>Laurasiatheria</taxon>
        <taxon>Eulipotyphla</taxon>
        <taxon>Erinaceidae</taxon>
        <taxon>Erinaceinae</taxon>
        <taxon>Erinaceus</taxon>
    </lineage>
</organism>
<name>A0ABM3WW10_ERIEU</name>
<dbReference type="GeneID" id="103126313"/>
<reference evidence="3" key="1">
    <citation type="submission" date="2025-08" db="UniProtKB">
        <authorList>
            <consortium name="RefSeq"/>
        </authorList>
    </citation>
    <scope>IDENTIFICATION</scope>
</reference>
<evidence type="ECO:0000313" key="2">
    <source>
        <dbReference type="Proteomes" id="UP001652624"/>
    </source>
</evidence>
<keyword evidence="1" id="KW-0732">Signal</keyword>
<protein>
    <submittedName>
        <fullName evidence="3">Protein FAM3B</fullName>
    </submittedName>
</protein>
<feature type="non-terminal residue" evidence="3">
    <location>
        <position position="115"/>
    </location>
</feature>